<proteinExistence type="predicted"/>
<dbReference type="AlphaFoldDB" id="A0A4Y9IIY2"/>
<evidence type="ECO:0000313" key="1">
    <source>
        <dbReference type="EMBL" id="TFU87220.1"/>
    </source>
</evidence>
<accession>A0A4Y9IIY2</accession>
<organism evidence="1 2">
    <name type="scientific">Dysgonomonas mossii</name>
    <dbReference type="NCBI Taxonomy" id="163665"/>
    <lineage>
        <taxon>Bacteria</taxon>
        <taxon>Pseudomonadati</taxon>
        <taxon>Bacteroidota</taxon>
        <taxon>Bacteroidia</taxon>
        <taxon>Bacteroidales</taxon>
        <taxon>Dysgonomonadaceae</taxon>
        <taxon>Dysgonomonas</taxon>
    </lineage>
</organism>
<reference evidence="1 2" key="1">
    <citation type="submission" date="2019-03" db="EMBL/GenBank/DDBJ databases">
        <title>Diversity of the mouse oral microbiome.</title>
        <authorList>
            <person name="Joseph S."/>
            <person name="Aduse-Opoku J."/>
            <person name="Curtis M."/>
            <person name="Wade W."/>
            <person name="Hashim A."/>
        </authorList>
    </citation>
    <scope>NUCLEOTIDE SEQUENCE [LARGE SCALE GENOMIC DNA]</scope>
    <source>
        <strain evidence="1 2">P11</strain>
    </source>
</reference>
<gene>
    <name evidence="1" type="ORF">E4T88_14065</name>
</gene>
<comment type="caution">
    <text evidence="1">The sequence shown here is derived from an EMBL/GenBank/DDBJ whole genome shotgun (WGS) entry which is preliminary data.</text>
</comment>
<dbReference type="OrthoDB" id="1028590at2"/>
<evidence type="ECO:0000313" key="2">
    <source>
        <dbReference type="Proteomes" id="UP000298285"/>
    </source>
</evidence>
<protein>
    <submittedName>
        <fullName evidence="1">Uncharacterized protein</fullName>
    </submittedName>
</protein>
<sequence>MLKSTHSSIPRASKSLKSKIYFIPKSKEGLGIDSMGEFAISFEYSGQFVNEKGQPVPFIHIAQTLEIAFNFQFGNAYKSKARVFSRKPYNLTRALDYLKNLIIRADGKQDEKR</sequence>
<dbReference type="RefSeq" id="WP_135106502.1">
    <property type="nucleotide sequence ID" value="NZ_JADGKW010000005.1"/>
</dbReference>
<dbReference type="EMBL" id="SPPK01000005">
    <property type="protein sequence ID" value="TFU87220.1"/>
    <property type="molecule type" value="Genomic_DNA"/>
</dbReference>
<name>A0A4Y9IIY2_9BACT</name>
<dbReference type="Proteomes" id="UP000298285">
    <property type="component" value="Unassembled WGS sequence"/>
</dbReference>